<keyword evidence="1" id="KW-0472">Membrane</keyword>
<keyword evidence="1" id="KW-1133">Transmembrane helix</keyword>
<keyword evidence="3" id="KW-1185">Reference proteome</keyword>
<reference evidence="3" key="1">
    <citation type="journal article" date="2017" name="Genome Announc.">
        <title>Genome sequences of Cyberlindnera fabianii 65, Pichia kudriavzevii 129, and Saccharomyces cerevisiae 131 isolated from fermented masau fruits in Zimbabwe.</title>
        <authorList>
            <person name="van Rijswijck I.M.H."/>
            <person name="Derks M.F.L."/>
            <person name="Abee T."/>
            <person name="de Ridder D."/>
            <person name="Smid E.J."/>
        </authorList>
    </citation>
    <scope>NUCLEOTIDE SEQUENCE [LARGE SCALE GENOMIC DNA]</scope>
    <source>
        <strain evidence="3">65</strain>
    </source>
</reference>
<evidence type="ECO:0000313" key="3">
    <source>
        <dbReference type="Proteomes" id="UP000189513"/>
    </source>
</evidence>
<sequence>MRQQQSALKCSLPKEVVLTNDQDTTKYLNSFKDVFDYTQESSIIEHNELERAVTCLVLEPRKLSESTFKKILLLKPPSFMLAPLLAAFQKRDTNHAISKDTGMVALRHSLWEADIKNAVKIVDLTSASQQYFEMMKTKRNKTLLKSFVGLCGSVGAIDIILRIFELSPTIGVYGMVLTYIGNLSFFGYLAFGGKMAGKVSHIQWDPSVGANTRFIRADELLMFSKIAEADIHLSNNDGFVSEGLREELEKRDMEPLHPKSDLLLQEYWQSGGDNFEWVEPDQDPADILWKKHIENKKPNLLKGDIKWTDKLITGVEKPATAEHA</sequence>
<comment type="caution">
    <text evidence="2">The sequence shown here is derived from an EMBL/GenBank/DDBJ whole genome shotgun (WGS) entry which is preliminary data.</text>
</comment>
<accession>A0A1V2L629</accession>
<proteinExistence type="predicted"/>
<dbReference type="AlphaFoldDB" id="A0A1V2L629"/>
<dbReference type="STRING" id="36022.A0A1V2L629"/>
<keyword evidence="1" id="KW-0812">Transmembrane</keyword>
<dbReference type="VEuPathDB" id="FungiDB:BON22_3059"/>
<dbReference type="Proteomes" id="UP000189513">
    <property type="component" value="Unassembled WGS sequence"/>
</dbReference>
<name>A0A1V2L629_CYBFA</name>
<feature type="transmembrane region" description="Helical" evidence="1">
    <location>
        <begin position="143"/>
        <end position="164"/>
    </location>
</feature>
<feature type="transmembrane region" description="Helical" evidence="1">
    <location>
        <begin position="170"/>
        <end position="191"/>
    </location>
</feature>
<evidence type="ECO:0000313" key="2">
    <source>
        <dbReference type="EMBL" id="ONH67035.1"/>
    </source>
</evidence>
<gene>
    <name evidence="2" type="ORF">BON22_3059</name>
</gene>
<evidence type="ECO:0000256" key="1">
    <source>
        <dbReference type="SAM" id="Phobius"/>
    </source>
</evidence>
<protein>
    <submittedName>
        <fullName evidence="2">Uncharacterized protein</fullName>
    </submittedName>
</protein>
<dbReference type="EMBL" id="MPUK01000005">
    <property type="protein sequence ID" value="ONH67035.1"/>
    <property type="molecule type" value="Genomic_DNA"/>
</dbReference>
<dbReference type="OMA" id="REDAMIP"/>
<organism evidence="2 3">
    <name type="scientific">Cyberlindnera fabianii</name>
    <name type="common">Yeast</name>
    <name type="synonym">Hansenula fabianii</name>
    <dbReference type="NCBI Taxonomy" id="36022"/>
    <lineage>
        <taxon>Eukaryota</taxon>
        <taxon>Fungi</taxon>
        <taxon>Dikarya</taxon>
        <taxon>Ascomycota</taxon>
        <taxon>Saccharomycotina</taxon>
        <taxon>Saccharomycetes</taxon>
        <taxon>Phaffomycetales</taxon>
        <taxon>Phaffomycetaceae</taxon>
        <taxon>Cyberlindnera</taxon>
    </lineage>
</organism>